<dbReference type="PROSITE" id="PS52015">
    <property type="entry name" value="TONB_CTD"/>
    <property type="match status" value="1"/>
</dbReference>
<evidence type="ECO:0000256" key="6">
    <source>
        <dbReference type="ARBA" id="ARBA00022692"/>
    </source>
</evidence>
<sequence length="242" mass="27194">MKNKVTIMNERQRIADEEIDRFKNFDALLKKYQHSTTSRTNTGINGLKWIVSILGFVIIGSSVIYLTIDKKQEIVNDEMVKVEPVPAEKTDNGIVTKSIADNEVKQSEAQQKLPTVQTPKQKPTIKKETALPAPTPVYVQAEPLEGYAHLYDYFNTELIYPVAALKDSIQGVLTVSFTINEDGLPENLQYANSLGEAFEEEAKRLILNMPAWKPATLNNEPVSSRLSLPLTFQIQSVKEQTN</sequence>
<comment type="caution">
    <text evidence="12">The sequence shown here is derived from an EMBL/GenBank/DDBJ whole genome shotgun (WGS) entry which is preliminary data.</text>
</comment>
<dbReference type="NCBIfam" id="TIGR01352">
    <property type="entry name" value="tonB_Cterm"/>
    <property type="match status" value="1"/>
</dbReference>
<keyword evidence="6 10" id="KW-0812">Transmembrane</keyword>
<keyword evidence="13" id="KW-1185">Reference proteome</keyword>
<keyword evidence="4" id="KW-1003">Cell membrane</keyword>
<dbReference type="RefSeq" id="WP_127123141.1">
    <property type="nucleotide sequence ID" value="NZ_BHXQ01000005.1"/>
</dbReference>
<dbReference type="PANTHER" id="PTHR33446">
    <property type="entry name" value="PROTEIN TONB-RELATED"/>
    <property type="match status" value="1"/>
</dbReference>
<evidence type="ECO:0000313" key="12">
    <source>
        <dbReference type="EMBL" id="GCC52482.1"/>
    </source>
</evidence>
<protein>
    <recommendedName>
        <fullName evidence="11">TonB C-terminal domain-containing protein</fullName>
    </recommendedName>
</protein>
<evidence type="ECO:0000256" key="1">
    <source>
        <dbReference type="ARBA" id="ARBA00004383"/>
    </source>
</evidence>
<reference evidence="12 13" key="1">
    <citation type="submission" date="2018-11" db="EMBL/GenBank/DDBJ databases">
        <title>Chryseotalea sanarue gen. nov., sp., nov., a member of the family Cytophagaceae, isolated from a brackish lake in Hamamatsu Japan.</title>
        <authorList>
            <person name="Maejima Y."/>
            <person name="Iino T."/>
            <person name="Muraguchi Y."/>
            <person name="Fukuda K."/>
            <person name="Ohkuma M."/>
            <person name="Moriuchi R."/>
            <person name="Dohra H."/>
            <person name="Kimbara K."/>
            <person name="Shintani M."/>
        </authorList>
    </citation>
    <scope>NUCLEOTIDE SEQUENCE [LARGE SCALE GENOMIC DNA]</scope>
    <source>
        <strain evidence="12 13">Ys</strain>
    </source>
</reference>
<evidence type="ECO:0000256" key="3">
    <source>
        <dbReference type="ARBA" id="ARBA00022448"/>
    </source>
</evidence>
<name>A0A401UC79_9BACT</name>
<comment type="similarity">
    <text evidence="2">Belongs to the TonB family.</text>
</comment>
<evidence type="ECO:0000256" key="8">
    <source>
        <dbReference type="ARBA" id="ARBA00022989"/>
    </source>
</evidence>
<evidence type="ECO:0000313" key="13">
    <source>
        <dbReference type="Proteomes" id="UP000288227"/>
    </source>
</evidence>
<dbReference type="OrthoDB" id="9812355at2"/>
<keyword evidence="7" id="KW-0653">Protein transport</keyword>
<dbReference type="InterPro" id="IPR051045">
    <property type="entry name" value="TonB-dependent_transducer"/>
</dbReference>
<evidence type="ECO:0000256" key="10">
    <source>
        <dbReference type="SAM" id="Phobius"/>
    </source>
</evidence>
<keyword evidence="3" id="KW-0813">Transport</keyword>
<keyword evidence="5" id="KW-0997">Cell inner membrane</keyword>
<dbReference type="InterPro" id="IPR006260">
    <property type="entry name" value="TonB/TolA_C"/>
</dbReference>
<dbReference type="EMBL" id="BHXQ01000005">
    <property type="protein sequence ID" value="GCC52482.1"/>
    <property type="molecule type" value="Genomic_DNA"/>
</dbReference>
<keyword evidence="9 10" id="KW-0472">Membrane</keyword>
<dbReference type="Proteomes" id="UP000288227">
    <property type="component" value="Unassembled WGS sequence"/>
</dbReference>
<organism evidence="12 13">
    <name type="scientific">Chryseotalea sanaruensis</name>
    <dbReference type="NCBI Taxonomy" id="2482724"/>
    <lineage>
        <taxon>Bacteria</taxon>
        <taxon>Pseudomonadati</taxon>
        <taxon>Bacteroidota</taxon>
        <taxon>Cytophagia</taxon>
        <taxon>Cytophagales</taxon>
        <taxon>Chryseotaleaceae</taxon>
        <taxon>Chryseotalea</taxon>
    </lineage>
</organism>
<dbReference type="Gene3D" id="3.30.1150.10">
    <property type="match status" value="1"/>
</dbReference>
<gene>
    <name evidence="12" type="ORF">SanaruYs_27190</name>
</gene>
<keyword evidence="8 10" id="KW-1133">Transmembrane helix</keyword>
<dbReference type="SUPFAM" id="SSF74653">
    <property type="entry name" value="TolA/TonB C-terminal domain"/>
    <property type="match status" value="1"/>
</dbReference>
<dbReference type="GO" id="GO:0055085">
    <property type="term" value="P:transmembrane transport"/>
    <property type="evidence" value="ECO:0007669"/>
    <property type="project" value="InterPro"/>
</dbReference>
<evidence type="ECO:0000256" key="4">
    <source>
        <dbReference type="ARBA" id="ARBA00022475"/>
    </source>
</evidence>
<dbReference type="GO" id="GO:0098797">
    <property type="term" value="C:plasma membrane protein complex"/>
    <property type="evidence" value="ECO:0007669"/>
    <property type="project" value="TreeGrafter"/>
</dbReference>
<feature type="domain" description="TonB C-terminal" evidence="11">
    <location>
        <begin position="145"/>
        <end position="241"/>
    </location>
</feature>
<dbReference type="GO" id="GO:0031992">
    <property type="term" value="F:energy transducer activity"/>
    <property type="evidence" value="ECO:0007669"/>
    <property type="project" value="TreeGrafter"/>
</dbReference>
<dbReference type="AlphaFoldDB" id="A0A401UC79"/>
<dbReference type="GO" id="GO:0015031">
    <property type="term" value="P:protein transport"/>
    <property type="evidence" value="ECO:0007669"/>
    <property type="project" value="UniProtKB-KW"/>
</dbReference>
<dbReference type="PANTHER" id="PTHR33446:SF2">
    <property type="entry name" value="PROTEIN TONB"/>
    <property type="match status" value="1"/>
</dbReference>
<evidence type="ECO:0000259" key="11">
    <source>
        <dbReference type="PROSITE" id="PS52015"/>
    </source>
</evidence>
<dbReference type="InterPro" id="IPR037682">
    <property type="entry name" value="TonB_C"/>
</dbReference>
<evidence type="ECO:0000256" key="7">
    <source>
        <dbReference type="ARBA" id="ARBA00022927"/>
    </source>
</evidence>
<proteinExistence type="inferred from homology"/>
<feature type="transmembrane region" description="Helical" evidence="10">
    <location>
        <begin position="49"/>
        <end position="68"/>
    </location>
</feature>
<evidence type="ECO:0000256" key="5">
    <source>
        <dbReference type="ARBA" id="ARBA00022519"/>
    </source>
</evidence>
<evidence type="ECO:0000256" key="2">
    <source>
        <dbReference type="ARBA" id="ARBA00006555"/>
    </source>
</evidence>
<evidence type="ECO:0000256" key="9">
    <source>
        <dbReference type="ARBA" id="ARBA00023136"/>
    </source>
</evidence>
<dbReference type="Pfam" id="PF03544">
    <property type="entry name" value="TonB_C"/>
    <property type="match status" value="1"/>
</dbReference>
<comment type="subcellular location">
    <subcellularLocation>
        <location evidence="1">Cell inner membrane</location>
        <topology evidence="1">Single-pass membrane protein</topology>
        <orientation evidence="1">Periplasmic side</orientation>
    </subcellularLocation>
</comment>
<accession>A0A401UC79</accession>